<dbReference type="EMBL" id="JBJKBG010000011">
    <property type="protein sequence ID" value="KAL3714921.1"/>
    <property type="molecule type" value="Genomic_DNA"/>
</dbReference>
<proteinExistence type="predicted"/>
<comment type="caution">
    <text evidence="3">The sequence shown here is derived from an EMBL/GenBank/DDBJ whole genome shotgun (WGS) entry which is preliminary data.</text>
</comment>
<name>A0ABD3IM83_EUCGL</name>
<keyword evidence="4" id="KW-1185">Reference proteome</keyword>
<feature type="domain" description="PGG" evidence="2">
    <location>
        <begin position="2"/>
        <end position="70"/>
    </location>
</feature>
<accession>A0ABD3IM83</accession>
<dbReference type="AlphaFoldDB" id="A0ABD3IM83"/>
<dbReference type="InterPro" id="IPR026961">
    <property type="entry name" value="PGG_dom"/>
</dbReference>
<keyword evidence="1" id="KW-0812">Transmembrane</keyword>
<organism evidence="3 4">
    <name type="scientific">Eucalyptus globulus</name>
    <name type="common">Tasmanian blue gum</name>
    <dbReference type="NCBI Taxonomy" id="34317"/>
    <lineage>
        <taxon>Eukaryota</taxon>
        <taxon>Viridiplantae</taxon>
        <taxon>Streptophyta</taxon>
        <taxon>Embryophyta</taxon>
        <taxon>Tracheophyta</taxon>
        <taxon>Spermatophyta</taxon>
        <taxon>Magnoliopsida</taxon>
        <taxon>eudicotyledons</taxon>
        <taxon>Gunneridae</taxon>
        <taxon>Pentapetalae</taxon>
        <taxon>rosids</taxon>
        <taxon>malvids</taxon>
        <taxon>Myrtales</taxon>
        <taxon>Myrtaceae</taxon>
        <taxon>Myrtoideae</taxon>
        <taxon>Eucalypteae</taxon>
        <taxon>Eucalyptus</taxon>
    </lineage>
</organism>
<dbReference type="Pfam" id="PF13962">
    <property type="entry name" value="PGG"/>
    <property type="match status" value="1"/>
</dbReference>
<evidence type="ECO:0000259" key="2">
    <source>
        <dbReference type="Pfam" id="PF13962"/>
    </source>
</evidence>
<reference evidence="3 4" key="1">
    <citation type="submission" date="2024-11" db="EMBL/GenBank/DDBJ databases">
        <title>Chromosome-level genome assembly of Eucalyptus globulus Labill. provides insights into its genome evolution.</title>
        <authorList>
            <person name="Li X."/>
        </authorList>
    </citation>
    <scope>NUCLEOTIDE SEQUENCE [LARGE SCALE GENOMIC DNA]</scope>
    <source>
        <strain evidence="3">CL2024</strain>
        <tissue evidence="3">Fresh tender leaves</tissue>
    </source>
</reference>
<keyword evidence="1" id="KW-1133">Transmembrane helix</keyword>
<evidence type="ECO:0000256" key="1">
    <source>
        <dbReference type="SAM" id="Phobius"/>
    </source>
</evidence>
<protein>
    <recommendedName>
        <fullName evidence="2">PGG domain-containing protein</fullName>
    </recommendedName>
</protein>
<evidence type="ECO:0000313" key="3">
    <source>
        <dbReference type="EMBL" id="KAL3714921.1"/>
    </source>
</evidence>
<gene>
    <name evidence="3" type="ORF">ACJRO7_006772</name>
</gene>
<evidence type="ECO:0000313" key="4">
    <source>
        <dbReference type="Proteomes" id="UP001634007"/>
    </source>
</evidence>
<feature type="transmembrane region" description="Helical" evidence="1">
    <location>
        <begin position="38"/>
        <end position="60"/>
    </location>
</feature>
<keyword evidence="1" id="KW-0472">Membrane</keyword>
<sequence length="105" mass="11294">MSTVTFTTGLAVPGGDKGSGAEQDHGIATALKKTTFHVFSACTTLSVFNLMVMVVMLLYAQINDPQAAPFTYGTMVLPMLAALECPHIHGRLVHDRQQTQPARYG</sequence>
<dbReference type="Proteomes" id="UP001634007">
    <property type="component" value="Unassembled WGS sequence"/>
</dbReference>